<evidence type="ECO:0000313" key="2">
    <source>
        <dbReference type="EMBL" id="KAE8279443.1"/>
    </source>
</evidence>
<evidence type="ECO:0000313" key="3">
    <source>
        <dbReference type="Proteomes" id="UP000424527"/>
    </source>
</evidence>
<keyword evidence="3" id="KW-1185">Reference proteome</keyword>
<feature type="compositionally biased region" description="Polar residues" evidence="1">
    <location>
        <begin position="224"/>
        <end position="234"/>
    </location>
</feature>
<feature type="compositionally biased region" description="Polar residues" evidence="1">
    <location>
        <begin position="102"/>
        <end position="130"/>
    </location>
</feature>
<dbReference type="AlphaFoldDB" id="A0A6G0HK30"/>
<feature type="region of interest" description="Disordered" evidence="1">
    <location>
        <begin position="1"/>
        <end position="283"/>
    </location>
</feature>
<feature type="compositionally biased region" description="Basic and acidic residues" evidence="1">
    <location>
        <begin position="239"/>
        <end position="260"/>
    </location>
</feature>
<comment type="caution">
    <text evidence="2">The sequence shown here is derived from an EMBL/GenBank/DDBJ whole genome shotgun (WGS) entry which is preliminary data.</text>
</comment>
<dbReference type="EMBL" id="REGW02000023">
    <property type="protein sequence ID" value="KAE8279443.1"/>
    <property type="molecule type" value="Genomic_DNA"/>
</dbReference>
<feature type="compositionally biased region" description="Polar residues" evidence="1">
    <location>
        <begin position="203"/>
        <end position="212"/>
    </location>
</feature>
<dbReference type="Proteomes" id="UP000424527">
    <property type="component" value="Unassembled WGS sequence"/>
</dbReference>
<accession>A0A6G0HK30</accession>
<organism evidence="2 3">
    <name type="scientific">Larimichthys crocea</name>
    <name type="common">Large yellow croaker</name>
    <name type="synonym">Pseudosciaena crocea</name>
    <dbReference type="NCBI Taxonomy" id="215358"/>
    <lineage>
        <taxon>Eukaryota</taxon>
        <taxon>Metazoa</taxon>
        <taxon>Chordata</taxon>
        <taxon>Craniata</taxon>
        <taxon>Vertebrata</taxon>
        <taxon>Euteleostomi</taxon>
        <taxon>Actinopterygii</taxon>
        <taxon>Neopterygii</taxon>
        <taxon>Teleostei</taxon>
        <taxon>Neoteleostei</taxon>
        <taxon>Acanthomorphata</taxon>
        <taxon>Eupercaria</taxon>
        <taxon>Sciaenidae</taxon>
        <taxon>Larimichthys</taxon>
    </lineage>
</organism>
<gene>
    <name evidence="2" type="ORF">D5F01_LYC23032</name>
</gene>
<name>A0A6G0HK30_LARCR</name>
<feature type="compositionally biased region" description="Polar residues" evidence="1">
    <location>
        <begin position="16"/>
        <end position="28"/>
    </location>
</feature>
<feature type="compositionally biased region" description="Polar residues" evidence="1">
    <location>
        <begin position="83"/>
        <end position="92"/>
    </location>
</feature>
<reference evidence="2 3" key="1">
    <citation type="submission" date="2019-07" db="EMBL/GenBank/DDBJ databases">
        <title>Chromosome genome assembly for large yellow croaker.</title>
        <authorList>
            <person name="Xiao S."/>
        </authorList>
    </citation>
    <scope>NUCLEOTIDE SEQUENCE [LARGE SCALE GENOMIC DNA]</scope>
    <source>
        <strain evidence="2">JMULYC20181020</strain>
        <tissue evidence="2">Muscle</tissue>
    </source>
</reference>
<proteinExistence type="predicted"/>
<protein>
    <submittedName>
        <fullName evidence="2">Uncharacterized protein</fullName>
    </submittedName>
</protein>
<evidence type="ECO:0000256" key="1">
    <source>
        <dbReference type="SAM" id="MobiDB-lite"/>
    </source>
</evidence>
<sequence length="283" mass="29654">METAPNVSQCEKDVVQSESPIPGPNTNLCAEPDFNLSLNLSSPRNPRLSAETSKLHGGNKRDDGNKGAGKPGAKMATTETDKSAGSLTTSVMSPREKDDPSQQKSKMSAVNSRGSGSLADSSPKTRTTVALTVRGGSTPEPVDTNPSRTALTRGLTFDSVSKALPKTSTADEEEHFPETEVPAVGGPVVSQGTVRGVDVTDNARWSQDTPLSEPSHPGDANVITAGNSIPSSKATGVESGKEEKKKQKSGKQKESAKTVREAATMTDPSKGLDLWGGERREVV</sequence>